<dbReference type="Proteomes" id="UP000018721">
    <property type="component" value="Unassembled WGS sequence"/>
</dbReference>
<keyword evidence="6" id="KW-1185">Reference proteome</keyword>
<protein>
    <submittedName>
        <fullName evidence="5">Uncharacterized protein</fullName>
    </submittedName>
</protein>
<dbReference type="Gene3D" id="1.25.40.20">
    <property type="entry name" value="Ankyrin repeat-containing domain"/>
    <property type="match status" value="1"/>
</dbReference>
<dbReference type="InterPro" id="IPR036770">
    <property type="entry name" value="Ankyrin_rpt-contain_sf"/>
</dbReference>
<dbReference type="InterPro" id="IPR002110">
    <property type="entry name" value="Ankyrin_rpt"/>
</dbReference>
<name>V9F3J1_PHYNI</name>
<evidence type="ECO:0000256" key="4">
    <source>
        <dbReference type="SAM" id="MobiDB-lite"/>
    </source>
</evidence>
<dbReference type="PANTHER" id="PTHR24173:SF74">
    <property type="entry name" value="ANKYRIN REPEAT DOMAIN-CONTAINING PROTEIN 16"/>
    <property type="match status" value="1"/>
</dbReference>
<dbReference type="OrthoDB" id="341259at2759"/>
<dbReference type="PROSITE" id="PS50297">
    <property type="entry name" value="ANK_REP_REGION"/>
    <property type="match status" value="1"/>
</dbReference>
<dbReference type="EMBL" id="ANIZ01001630">
    <property type="protein sequence ID" value="ETI46079.1"/>
    <property type="molecule type" value="Genomic_DNA"/>
</dbReference>
<dbReference type="AlphaFoldDB" id="V9F3J1"/>
<evidence type="ECO:0000313" key="5">
    <source>
        <dbReference type="EMBL" id="ETI46079.1"/>
    </source>
</evidence>
<dbReference type="eggNOG" id="KOG4177">
    <property type="taxonomic scope" value="Eukaryota"/>
</dbReference>
<feature type="region of interest" description="Disordered" evidence="4">
    <location>
        <begin position="1"/>
        <end position="25"/>
    </location>
</feature>
<keyword evidence="2 3" id="KW-0040">ANK repeat</keyword>
<dbReference type="SMART" id="SM00248">
    <property type="entry name" value="ANK"/>
    <property type="match status" value="2"/>
</dbReference>
<dbReference type="SUPFAM" id="SSF48403">
    <property type="entry name" value="Ankyrin repeat"/>
    <property type="match status" value="1"/>
</dbReference>
<evidence type="ECO:0000256" key="2">
    <source>
        <dbReference type="ARBA" id="ARBA00023043"/>
    </source>
</evidence>
<reference evidence="5 6" key="1">
    <citation type="submission" date="2013-11" db="EMBL/GenBank/DDBJ databases">
        <title>The Genome Sequence of Phytophthora parasitica P1569.</title>
        <authorList>
            <consortium name="The Broad Institute Genomics Platform"/>
            <person name="Russ C."/>
            <person name="Tyler B."/>
            <person name="Panabieres F."/>
            <person name="Shan W."/>
            <person name="Tripathy S."/>
            <person name="Grunwald N."/>
            <person name="Machado M."/>
            <person name="Johnson C.S."/>
            <person name="Arredondo F."/>
            <person name="Hong C."/>
            <person name="Coffey M."/>
            <person name="Young S.K."/>
            <person name="Zeng Q."/>
            <person name="Gargeya S."/>
            <person name="Fitzgerald M."/>
            <person name="Abouelleil A."/>
            <person name="Alvarado L."/>
            <person name="Chapman S.B."/>
            <person name="Gainer-Dewar J."/>
            <person name="Goldberg J."/>
            <person name="Griggs A."/>
            <person name="Gujja S."/>
            <person name="Hansen M."/>
            <person name="Howarth C."/>
            <person name="Imamovic A."/>
            <person name="Ireland A."/>
            <person name="Larimer J."/>
            <person name="McCowan C."/>
            <person name="Murphy C."/>
            <person name="Pearson M."/>
            <person name="Poon T.W."/>
            <person name="Priest M."/>
            <person name="Roberts A."/>
            <person name="Saif S."/>
            <person name="Shea T."/>
            <person name="Sykes S."/>
            <person name="Wortman J."/>
            <person name="Nusbaum C."/>
            <person name="Birren B."/>
        </authorList>
    </citation>
    <scope>NUCLEOTIDE SEQUENCE [LARGE SCALE GENOMIC DNA]</scope>
    <source>
        <strain evidence="5 6">P1569</strain>
    </source>
</reference>
<gene>
    <name evidence="5" type="ORF">F443_09496</name>
</gene>
<evidence type="ECO:0000256" key="1">
    <source>
        <dbReference type="ARBA" id="ARBA00022737"/>
    </source>
</evidence>
<feature type="compositionally biased region" description="Basic and acidic residues" evidence="4">
    <location>
        <begin position="502"/>
        <end position="513"/>
    </location>
</feature>
<feature type="compositionally biased region" description="Polar residues" evidence="4">
    <location>
        <begin position="260"/>
        <end position="270"/>
    </location>
</feature>
<feature type="repeat" description="ANK" evidence="3">
    <location>
        <begin position="381"/>
        <end position="413"/>
    </location>
</feature>
<feature type="region of interest" description="Disordered" evidence="4">
    <location>
        <begin position="502"/>
        <end position="522"/>
    </location>
</feature>
<sequence length="551" mass="62114">MEEENAPLQKANNENGDGVEAKYYPDGYDATYADYYYQQQQEGEDYYASYQQEGYDGYYSHDPNSTDPYQYQYSYEANDAFATAEGQDYSYYTGGEGYEADQQEYNTTDMPESWSYSPEDGQQFYLDQLTTEQTSGYYYDEQGNLINVHGGESPTNVFNQEEYWQGSSNSSYIEETTSVTKDESPQNATDTEELGVTDFTPTTDDVPTPDLESSLKTKKKKKNDRAVSPSKKKKTKRERIEQRQALLEKEEEERLKAQESAQVTTSNKNAPGTDGAAASNKTSKLTTKKTAFLDRERAKFQLKLRITKAIKRNRMPVQIRILPTTRKHLTPMDKYFGSKSVECVLSDIFWASIKGDIGRMKHLVEVEGESPTDSKLDPWNLHQTPLHWAAKGGSVPVVSYLLAAGASPRCLDDNGSLPLHLSCWAGHVDASILLLRASDVKDLYVQDYDGAMCPLDWANVRGHTKLLKAIEKYQDSLWLPKFVDELIRGIVRYKIKIFKDPPKKPVKAEEKDTPVGSEAKLDPVPTIVESADNAAENLAKEIANTSTDSLE</sequence>
<comment type="caution">
    <text evidence="5">The sequence shown here is derived from an EMBL/GenBank/DDBJ whole genome shotgun (WGS) entry which is preliminary data.</text>
</comment>
<feature type="compositionally biased region" description="Low complexity" evidence="4">
    <location>
        <begin position="196"/>
        <end position="210"/>
    </location>
</feature>
<dbReference type="Pfam" id="PF12796">
    <property type="entry name" value="Ank_2"/>
    <property type="match status" value="1"/>
</dbReference>
<evidence type="ECO:0000313" key="6">
    <source>
        <dbReference type="Proteomes" id="UP000018721"/>
    </source>
</evidence>
<proteinExistence type="predicted"/>
<evidence type="ECO:0000256" key="3">
    <source>
        <dbReference type="PROSITE-ProRule" id="PRU00023"/>
    </source>
</evidence>
<feature type="compositionally biased region" description="Polar residues" evidence="4">
    <location>
        <begin position="165"/>
        <end position="189"/>
    </location>
</feature>
<dbReference type="PANTHER" id="PTHR24173">
    <property type="entry name" value="ANKYRIN REPEAT CONTAINING"/>
    <property type="match status" value="1"/>
</dbReference>
<organism evidence="5 6">
    <name type="scientific">Phytophthora nicotianae P1569</name>
    <dbReference type="NCBI Taxonomy" id="1317065"/>
    <lineage>
        <taxon>Eukaryota</taxon>
        <taxon>Sar</taxon>
        <taxon>Stramenopiles</taxon>
        <taxon>Oomycota</taxon>
        <taxon>Peronosporomycetes</taxon>
        <taxon>Peronosporales</taxon>
        <taxon>Peronosporaceae</taxon>
        <taxon>Phytophthora</taxon>
    </lineage>
</organism>
<feature type="region of interest" description="Disordered" evidence="4">
    <location>
        <begin position="150"/>
        <end position="284"/>
    </location>
</feature>
<keyword evidence="1" id="KW-0677">Repeat</keyword>
<dbReference type="HOGENOM" id="CLU_042605_0_0_1"/>
<dbReference type="PROSITE" id="PS50088">
    <property type="entry name" value="ANK_REPEAT"/>
    <property type="match status" value="1"/>
</dbReference>
<accession>V9F3J1</accession>
<feature type="compositionally biased region" description="Basic and acidic residues" evidence="4">
    <location>
        <begin position="238"/>
        <end position="257"/>
    </location>
</feature>